<name>A0ABT3E5Z4_9LACO</name>
<evidence type="ECO:0000313" key="2">
    <source>
        <dbReference type="Proteomes" id="UP001526225"/>
    </source>
</evidence>
<sequence length="64" mass="7157">MVTSPNIPGMVTQGDDFNMAVEQATDALWTMLEDTVLPEVMDLEEWVLSTSDQVVYIPVVKQNN</sequence>
<dbReference type="InterPro" id="IPR035069">
    <property type="entry name" value="TTHA1013/TTHA0281-like"/>
</dbReference>
<reference evidence="1 2" key="1">
    <citation type="submission" date="2022-10" db="EMBL/GenBank/DDBJ databases">
        <title>Weissella fermenti sp. nov., isolated from fermented cabbage.</title>
        <authorList>
            <person name="Lee J.K."/>
            <person name="Baek J.H."/>
            <person name="Choi D.G."/>
            <person name="Kim J.M."/>
            <person name="Jeon C.O."/>
        </authorList>
    </citation>
    <scope>NUCLEOTIDE SEQUENCE [LARGE SCALE GENOMIC DNA]</scope>
    <source>
        <strain evidence="1 2">KACC 18534</strain>
    </source>
</reference>
<evidence type="ECO:0000313" key="1">
    <source>
        <dbReference type="EMBL" id="MCW0953836.1"/>
    </source>
</evidence>
<protein>
    <recommendedName>
        <fullName evidence="3">HicB-like antitoxin of toxin-antitoxin system domain-containing protein</fullName>
    </recommendedName>
</protein>
<accession>A0ABT3E5Z4</accession>
<keyword evidence="2" id="KW-1185">Reference proteome</keyword>
<organism evidence="1 2">
    <name type="scientific">Weissella ceti</name>
    <dbReference type="NCBI Taxonomy" id="759620"/>
    <lineage>
        <taxon>Bacteria</taxon>
        <taxon>Bacillati</taxon>
        <taxon>Bacillota</taxon>
        <taxon>Bacilli</taxon>
        <taxon>Lactobacillales</taxon>
        <taxon>Lactobacillaceae</taxon>
        <taxon>Weissella</taxon>
    </lineage>
</organism>
<dbReference type="Proteomes" id="UP001526225">
    <property type="component" value="Unassembled WGS sequence"/>
</dbReference>
<gene>
    <name evidence="1" type="ORF">OIT44_07205</name>
</gene>
<dbReference type="RefSeq" id="WP_264336124.1">
    <property type="nucleotide sequence ID" value="NZ_JAOZFE010000012.1"/>
</dbReference>
<dbReference type="SUPFAM" id="SSF143100">
    <property type="entry name" value="TTHA1013/TTHA0281-like"/>
    <property type="match status" value="1"/>
</dbReference>
<comment type="caution">
    <text evidence="1">The sequence shown here is derived from an EMBL/GenBank/DDBJ whole genome shotgun (WGS) entry which is preliminary data.</text>
</comment>
<dbReference type="EMBL" id="JAOZFE010000012">
    <property type="protein sequence ID" value="MCW0953836.1"/>
    <property type="molecule type" value="Genomic_DNA"/>
</dbReference>
<dbReference type="Gene3D" id="3.30.160.250">
    <property type="match status" value="1"/>
</dbReference>
<proteinExistence type="predicted"/>
<evidence type="ECO:0008006" key="3">
    <source>
        <dbReference type="Google" id="ProtNLM"/>
    </source>
</evidence>